<dbReference type="AlphaFoldDB" id="A0A3E3J533"/>
<evidence type="ECO:0000313" key="3">
    <source>
        <dbReference type="EMBL" id="RGE74478.1"/>
    </source>
</evidence>
<reference evidence="3 5" key="1">
    <citation type="submission" date="2018-08" db="EMBL/GenBank/DDBJ databases">
        <title>A genome reference for cultivated species of the human gut microbiota.</title>
        <authorList>
            <person name="Zou Y."/>
            <person name="Xue W."/>
            <person name="Luo G."/>
        </authorList>
    </citation>
    <scope>NUCLEOTIDE SEQUENCE [LARGE SCALE GENOMIC DNA]</scope>
    <source>
        <strain evidence="3 5">AF26-4BH</strain>
        <strain evidence="2">TF05-5AC</strain>
    </source>
</reference>
<evidence type="ECO:0008006" key="6">
    <source>
        <dbReference type="Google" id="ProtNLM"/>
    </source>
</evidence>
<organism evidence="3 5">
    <name type="scientific">Eisenbergiella massiliensis</name>
    <dbReference type="NCBI Taxonomy" id="1720294"/>
    <lineage>
        <taxon>Bacteria</taxon>
        <taxon>Bacillati</taxon>
        <taxon>Bacillota</taxon>
        <taxon>Clostridia</taxon>
        <taxon>Lachnospirales</taxon>
        <taxon>Lachnospiraceae</taxon>
        <taxon>Eisenbergiella</taxon>
    </lineage>
</organism>
<evidence type="ECO:0000313" key="2">
    <source>
        <dbReference type="EMBL" id="RGE62509.1"/>
    </source>
</evidence>
<dbReference type="Proteomes" id="UP000260812">
    <property type="component" value="Unassembled WGS sequence"/>
</dbReference>
<feature type="chain" id="PRO_5036337500" description="YHYH domain-containing protein" evidence="1">
    <location>
        <begin position="25"/>
        <end position="118"/>
    </location>
</feature>
<evidence type="ECO:0000313" key="5">
    <source>
        <dbReference type="Proteomes" id="UP000261166"/>
    </source>
</evidence>
<dbReference type="Proteomes" id="UP000261166">
    <property type="component" value="Unassembled WGS sequence"/>
</dbReference>
<evidence type="ECO:0000256" key="1">
    <source>
        <dbReference type="SAM" id="SignalP"/>
    </source>
</evidence>
<dbReference type="GeneID" id="97986800"/>
<dbReference type="OrthoDB" id="2065692at2"/>
<comment type="caution">
    <text evidence="3">The sequence shown here is derived from an EMBL/GenBank/DDBJ whole genome shotgun (WGS) entry which is preliminary data.</text>
</comment>
<evidence type="ECO:0000313" key="4">
    <source>
        <dbReference type="Proteomes" id="UP000260812"/>
    </source>
</evidence>
<dbReference type="EMBL" id="QVLU01000001">
    <property type="protein sequence ID" value="RGE74478.1"/>
    <property type="molecule type" value="Genomic_DNA"/>
</dbReference>
<protein>
    <recommendedName>
        <fullName evidence="6">YHYH domain-containing protein</fullName>
    </recommendedName>
</protein>
<proteinExistence type="predicted"/>
<name>A0A3E3J533_9FIRM</name>
<gene>
    <name evidence="3" type="ORF">DWY69_00460</name>
    <name evidence="2" type="ORF">DXC51_07890</name>
</gene>
<accession>A0A3E3J533</accession>
<dbReference type="RefSeq" id="WP_021634694.1">
    <property type="nucleotide sequence ID" value="NZ_CANNOQ010000198.1"/>
</dbReference>
<keyword evidence="1" id="KW-0732">Signal</keyword>
<sequence length="118" mass="12251">MKKTIVALALSAVMLTAMPLTVFAHGHSHGTDSSAACNSLCSVENCNETGNHQHDGVTYSGHYIGDGHDYHQACTTEGCTRTGCHEHNGTVCLPHSGNGCNGASGSHHNGSHHGGNHH</sequence>
<feature type="signal peptide" evidence="1">
    <location>
        <begin position="1"/>
        <end position="24"/>
    </location>
</feature>
<dbReference type="EMBL" id="QVLV01000004">
    <property type="protein sequence ID" value="RGE62509.1"/>
    <property type="molecule type" value="Genomic_DNA"/>
</dbReference>
<keyword evidence="4" id="KW-1185">Reference proteome</keyword>